<dbReference type="OrthoDB" id="1749752at2759"/>
<feature type="signal peptide" evidence="1">
    <location>
        <begin position="1"/>
        <end position="22"/>
    </location>
</feature>
<protein>
    <submittedName>
        <fullName evidence="2">Uncharacterized protein</fullName>
    </submittedName>
</protein>
<evidence type="ECO:0000256" key="1">
    <source>
        <dbReference type="SAM" id="SignalP"/>
    </source>
</evidence>
<sequence length="304" mass="33117">MGRLMLMPRMLALMAVQRHTATSRSTSPSMRLQQGSLGGCATVALTRPLRTLAQAASLSVSRGHLASPPGLGGTGLGVGVGLEHGLGFGVDGKRRLRVRKTAREAENLEAMVEWLSCRSEAEVLAMDCESWRRRVGQYITRGVHHFHRIVIGTRVLMATGFEETNEGGISLGDMAMWMEMLARRRKDKLKVWCVVNGWAKKLAGLSLPLLSSPGQHSQRNGKIPWQHEVHVTMQNIVGDPLAQVLTLCILKAMAQASKTCVVALMRRVVSADAPSPTLNTACTKVLASHHSISRKIVKQLVHTS</sequence>
<feature type="chain" id="PRO_5038892780" evidence="1">
    <location>
        <begin position="23"/>
        <end position="304"/>
    </location>
</feature>
<name>A0A9E7FJV3_9LILI</name>
<dbReference type="Proteomes" id="UP001055439">
    <property type="component" value="Chromosome 4"/>
</dbReference>
<proteinExistence type="predicted"/>
<gene>
    <name evidence="2" type="ORF">MUK42_28977</name>
</gene>
<reference evidence="2" key="1">
    <citation type="submission" date="2022-05" db="EMBL/GenBank/DDBJ databases">
        <title>The Musa troglodytarum L. genome provides insights into the mechanism of non-climacteric behaviour and enrichment of carotenoids.</title>
        <authorList>
            <person name="Wang J."/>
        </authorList>
    </citation>
    <scope>NUCLEOTIDE SEQUENCE</scope>
    <source>
        <tissue evidence="2">Leaf</tissue>
    </source>
</reference>
<keyword evidence="1" id="KW-0732">Signal</keyword>
<keyword evidence="3" id="KW-1185">Reference proteome</keyword>
<organism evidence="2 3">
    <name type="scientific">Musa troglodytarum</name>
    <name type="common">fe'i banana</name>
    <dbReference type="NCBI Taxonomy" id="320322"/>
    <lineage>
        <taxon>Eukaryota</taxon>
        <taxon>Viridiplantae</taxon>
        <taxon>Streptophyta</taxon>
        <taxon>Embryophyta</taxon>
        <taxon>Tracheophyta</taxon>
        <taxon>Spermatophyta</taxon>
        <taxon>Magnoliopsida</taxon>
        <taxon>Liliopsida</taxon>
        <taxon>Zingiberales</taxon>
        <taxon>Musaceae</taxon>
        <taxon>Musa</taxon>
    </lineage>
</organism>
<evidence type="ECO:0000313" key="3">
    <source>
        <dbReference type="Proteomes" id="UP001055439"/>
    </source>
</evidence>
<dbReference type="AlphaFoldDB" id="A0A9E7FJV3"/>
<dbReference type="EMBL" id="CP097506">
    <property type="protein sequence ID" value="URD96427.1"/>
    <property type="molecule type" value="Genomic_DNA"/>
</dbReference>
<evidence type="ECO:0000313" key="2">
    <source>
        <dbReference type="EMBL" id="URD96427.1"/>
    </source>
</evidence>
<accession>A0A9E7FJV3</accession>